<dbReference type="Proteomes" id="UP001151582">
    <property type="component" value="Unassembled WGS sequence"/>
</dbReference>
<dbReference type="FunFam" id="3.30.2300.10:FF:000001">
    <property type="entry name" value="THUMP domain-containing protein 1"/>
    <property type="match status" value="1"/>
</dbReference>
<evidence type="ECO:0000256" key="2">
    <source>
        <dbReference type="SAM" id="MobiDB-lite"/>
    </source>
</evidence>
<dbReference type="GO" id="GO:0003723">
    <property type="term" value="F:RNA binding"/>
    <property type="evidence" value="ECO:0007669"/>
    <property type="project" value="UniProtKB-UniRule"/>
</dbReference>
<evidence type="ECO:0000259" key="3">
    <source>
        <dbReference type="PROSITE" id="PS51165"/>
    </source>
</evidence>
<name>A0A9W8B1H3_9FUNG</name>
<evidence type="ECO:0000313" key="5">
    <source>
        <dbReference type="Proteomes" id="UP001151582"/>
    </source>
</evidence>
<dbReference type="InterPro" id="IPR004114">
    <property type="entry name" value="THUMP_dom"/>
</dbReference>
<dbReference type="Gene3D" id="3.30.2300.10">
    <property type="entry name" value="THUMP superfamily"/>
    <property type="match status" value="1"/>
</dbReference>
<dbReference type="OrthoDB" id="367221at2759"/>
<dbReference type="PANTHER" id="PTHR13452:SF10">
    <property type="entry name" value="THUMP DOMAIN-CONTAINING PROTEIN 1"/>
    <property type="match status" value="1"/>
</dbReference>
<feature type="region of interest" description="Disordered" evidence="2">
    <location>
        <begin position="1"/>
        <end position="23"/>
    </location>
</feature>
<reference evidence="4" key="1">
    <citation type="submission" date="2022-07" db="EMBL/GenBank/DDBJ databases">
        <title>Phylogenomic reconstructions and comparative analyses of Kickxellomycotina fungi.</title>
        <authorList>
            <person name="Reynolds N.K."/>
            <person name="Stajich J.E."/>
            <person name="Barry K."/>
            <person name="Grigoriev I.V."/>
            <person name="Crous P."/>
            <person name="Smith M.E."/>
        </authorList>
    </citation>
    <scope>NUCLEOTIDE SEQUENCE</scope>
    <source>
        <strain evidence="4">RSA 567</strain>
    </source>
</reference>
<dbReference type="EMBL" id="JANBQB010000189">
    <property type="protein sequence ID" value="KAJ1979993.1"/>
    <property type="molecule type" value="Genomic_DNA"/>
</dbReference>
<evidence type="ECO:0000313" key="4">
    <source>
        <dbReference type="EMBL" id="KAJ1979993.1"/>
    </source>
</evidence>
<gene>
    <name evidence="4" type="ORF">H4R34_002616</name>
</gene>
<dbReference type="GO" id="GO:0006400">
    <property type="term" value="P:tRNA modification"/>
    <property type="evidence" value="ECO:0007669"/>
    <property type="project" value="InterPro"/>
</dbReference>
<feature type="compositionally biased region" description="Basic and acidic residues" evidence="2">
    <location>
        <begin position="1"/>
        <end position="15"/>
    </location>
</feature>
<accession>A0A9W8B1H3</accession>
<keyword evidence="1" id="KW-0694">RNA-binding</keyword>
<evidence type="ECO:0000256" key="1">
    <source>
        <dbReference type="PROSITE-ProRule" id="PRU00529"/>
    </source>
</evidence>
<feature type="domain" description="THUMP" evidence="3">
    <location>
        <begin position="168"/>
        <end position="275"/>
    </location>
</feature>
<dbReference type="AlphaFoldDB" id="A0A9W8B1H3"/>
<dbReference type="CDD" id="cd11717">
    <property type="entry name" value="THUMP_THUMPD1_like"/>
    <property type="match status" value="1"/>
</dbReference>
<comment type="caution">
    <text evidence="4">The sequence shown here is derived from an EMBL/GenBank/DDBJ whole genome shotgun (WGS) entry which is preliminary data.</text>
</comment>
<dbReference type="PANTHER" id="PTHR13452">
    <property type="entry name" value="THUMP DOMAIN CONTAINING PROTEIN 1-RELATED"/>
    <property type="match status" value="1"/>
</dbReference>
<keyword evidence="5" id="KW-1185">Reference proteome</keyword>
<feature type="region of interest" description="Disordered" evidence="2">
    <location>
        <begin position="294"/>
        <end position="319"/>
    </location>
</feature>
<dbReference type="SUPFAM" id="SSF143437">
    <property type="entry name" value="THUMP domain-like"/>
    <property type="match status" value="1"/>
</dbReference>
<proteinExistence type="predicted"/>
<dbReference type="PROSITE" id="PS51165">
    <property type="entry name" value="THUMP"/>
    <property type="match status" value="1"/>
</dbReference>
<dbReference type="Pfam" id="PF02926">
    <property type="entry name" value="THUMP"/>
    <property type="match status" value="1"/>
</dbReference>
<protein>
    <recommendedName>
        <fullName evidence="3">THUMP domain-containing protein</fullName>
    </recommendedName>
</protein>
<organism evidence="4 5">
    <name type="scientific">Dimargaris verticillata</name>
    <dbReference type="NCBI Taxonomy" id="2761393"/>
    <lineage>
        <taxon>Eukaryota</taxon>
        <taxon>Fungi</taxon>
        <taxon>Fungi incertae sedis</taxon>
        <taxon>Zoopagomycota</taxon>
        <taxon>Kickxellomycotina</taxon>
        <taxon>Dimargaritomycetes</taxon>
        <taxon>Dimargaritales</taxon>
        <taxon>Dimargaritaceae</taxon>
        <taxon>Dimargaris</taxon>
    </lineage>
</organism>
<dbReference type="SMART" id="SM00981">
    <property type="entry name" value="THUMP"/>
    <property type="match status" value="1"/>
</dbReference>
<dbReference type="InterPro" id="IPR040183">
    <property type="entry name" value="THUMPD1-like"/>
</dbReference>
<sequence length="319" mass="34917">MPTKRGPEVADANDRKKAHRKKQRKYIVVNGQSALSPGAAGAGRDGPAVVSHVTGFAIEPNQAGILVTCTRGKEAKCAREMYPILESYVEKLYPDVWRERVAAGEDGDTDNTGVAPTLDDQIAAELASLKRPASQRLFTNLRTLTDCIVFLKTPASIDPHRIVMALMQDLADSKQSITRHTNRVIPVARTCHANMADISKLAKELVEPIFNAPAVAPAKFAILPKIRNNQKIERMELIKGVAETIGPKHSVNLDAPDYCILVEILKSICFFTVLQDYYKYKRFNIYSLAEVKPAQPKQVPANSDCPPTAAESPSLAAST</sequence>